<feature type="domain" description="N-acetyltransferase" evidence="10">
    <location>
        <begin position="8"/>
        <end position="157"/>
    </location>
</feature>
<evidence type="ECO:0000256" key="6">
    <source>
        <dbReference type="ARBA" id="ARBA00023315"/>
    </source>
</evidence>
<dbReference type="InterPro" id="IPR016181">
    <property type="entry name" value="Acyl_CoA_acyltransferase"/>
</dbReference>
<dbReference type="GO" id="GO:0046677">
    <property type="term" value="P:response to antibiotic"/>
    <property type="evidence" value="ECO:0007669"/>
    <property type="project" value="UniProtKB-KW"/>
</dbReference>
<dbReference type="AlphaFoldDB" id="A0A0H2WAZ0"/>
<evidence type="ECO:0000256" key="1">
    <source>
        <dbReference type="ARBA" id="ARBA00011738"/>
    </source>
</evidence>
<dbReference type="KEGG" id="bma:BMAA1807"/>
<evidence type="ECO:0000313" key="11">
    <source>
        <dbReference type="EMBL" id="AAU45826.1"/>
    </source>
</evidence>
<evidence type="ECO:0000313" key="12">
    <source>
        <dbReference type="Proteomes" id="UP000006693"/>
    </source>
</evidence>
<dbReference type="EMBL" id="CP000011">
    <property type="protein sequence ID" value="AAU45826.1"/>
    <property type="molecule type" value="Genomic_DNA"/>
</dbReference>
<dbReference type="InterPro" id="IPR050832">
    <property type="entry name" value="Bact_Acetyltransf"/>
</dbReference>
<dbReference type="HOGENOM" id="CLU_127011_0_0_4"/>
<dbReference type="GO" id="GO:0047663">
    <property type="term" value="F:aminoglycoside 6'-N-acetyltransferase activity"/>
    <property type="evidence" value="ECO:0007669"/>
    <property type="project" value="UniProtKB-EC"/>
</dbReference>
<evidence type="ECO:0000256" key="5">
    <source>
        <dbReference type="ARBA" id="ARBA00023251"/>
    </source>
</evidence>
<name>A0A0H2WAZ0_BURMA</name>
<evidence type="ECO:0000256" key="8">
    <source>
        <dbReference type="ARBA" id="ARBA00048923"/>
    </source>
</evidence>
<dbReference type="SUPFAM" id="SSF55729">
    <property type="entry name" value="Acyl-CoA N-acyltransferases (Nat)"/>
    <property type="match status" value="1"/>
</dbReference>
<dbReference type="PANTHER" id="PTHR43877">
    <property type="entry name" value="AMINOALKYLPHOSPHONATE N-ACETYLTRANSFERASE-RELATED-RELATED"/>
    <property type="match status" value="1"/>
</dbReference>
<comment type="subunit">
    <text evidence="1 9">Homodimer.</text>
</comment>
<reference evidence="11 12" key="1">
    <citation type="journal article" date="2004" name="Proc. Natl. Acad. Sci. U.S.A.">
        <title>Structural flexibility in the Burkholderia mallei genome.</title>
        <authorList>
            <person name="Nierman W.C."/>
            <person name="DeShazer D."/>
            <person name="Kim H.S."/>
            <person name="Tettelin H."/>
            <person name="Nelson K.E."/>
            <person name="Feldblyum T."/>
            <person name="Ulrich R.L."/>
            <person name="Ronning C.M."/>
            <person name="Brinkac L.M."/>
            <person name="Daugherty S.C."/>
            <person name="Davidsen T.D."/>
            <person name="Deboy R.T."/>
            <person name="Dimitrov G."/>
            <person name="Dodson R.J."/>
            <person name="Durkin A.S."/>
            <person name="Gwinn M.L."/>
            <person name="Haft D.H."/>
            <person name="Khouri H."/>
            <person name="Kolonay J.F."/>
            <person name="Madupu R."/>
            <person name="Mohammoud Y."/>
            <person name="Nelson W.C."/>
            <person name="Radune D."/>
            <person name="Romero C.M."/>
            <person name="Sarria S."/>
            <person name="Selengut J."/>
            <person name="Shamblin C."/>
            <person name="Sullivan S.A."/>
            <person name="White O."/>
            <person name="Yu Y."/>
            <person name="Zafar N."/>
            <person name="Zhou L."/>
            <person name="Fraser C.M."/>
        </authorList>
    </citation>
    <scope>NUCLEOTIDE SEQUENCE [LARGE SCALE GENOMIC DNA]</scope>
    <source>
        <strain evidence="11 12">ATCC 23344</strain>
    </source>
</reference>
<dbReference type="eggNOG" id="COG0456">
    <property type="taxonomic scope" value="Bacteria"/>
</dbReference>
<gene>
    <name evidence="11" type="ordered locus">BMAA1807</name>
</gene>
<keyword evidence="4 9" id="KW-0808">Transferase</keyword>
<comment type="catalytic activity">
    <reaction evidence="8 9">
        <text>kanamycin B + acetyl-CoA = N(6')-acetylkanamycin B + CoA + H(+)</text>
        <dbReference type="Rhea" id="RHEA:16449"/>
        <dbReference type="ChEBI" id="CHEBI:15378"/>
        <dbReference type="ChEBI" id="CHEBI:57287"/>
        <dbReference type="ChEBI" id="CHEBI:57288"/>
        <dbReference type="ChEBI" id="CHEBI:58390"/>
        <dbReference type="ChEBI" id="CHEBI:58549"/>
        <dbReference type="EC" id="2.3.1.82"/>
    </reaction>
</comment>
<keyword evidence="12" id="KW-1185">Reference proteome</keyword>
<dbReference type="PATRIC" id="fig|243160.12.peg.5406"/>
<keyword evidence="5 9" id="KW-0046">Antibiotic resistance</keyword>
<protein>
    <recommendedName>
        <fullName evidence="3 9">Aminoglycoside N(6')-acetyltransferase type 1</fullName>
        <ecNumber evidence="2 9">2.3.1.82</ecNumber>
    </recommendedName>
    <alternativeName>
        <fullName evidence="7 9">Aminoglycoside resistance protein</fullName>
    </alternativeName>
</protein>
<proteinExistence type="predicted"/>
<sequence>MTHPAALFKIRAAQASDAAAWRQLRRALWPHADDIEHARDIARQLDAPARHACFIASPPGILAPVGFAEVAVRHDDVNGCGASPVLFLEGVFVEPAARRRGVARALCAAAAAWGTARGCAAFASDAPLENAASHALHRALGFDETERVVFFRKPLAR</sequence>
<dbReference type="NCBIfam" id="NF038102">
    <property type="entry name" value="AAC_6p_III"/>
    <property type="match status" value="1"/>
</dbReference>
<dbReference type="Proteomes" id="UP000006693">
    <property type="component" value="Chromosome 2"/>
</dbReference>
<dbReference type="Pfam" id="PF00583">
    <property type="entry name" value="Acetyltransf_1"/>
    <property type="match status" value="1"/>
</dbReference>
<evidence type="ECO:0000256" key="3">
    <source>
        <dbReference type="ARBA" id="ARBA00017677"/>
    </source>
</evidence>
<dbReference type="NCBIfam" id="NF043067">
    <property type="entry name" value="AAC_6p_group_E"/>
    <property type="match status" value="1"/>
</dbReference>
<dbReference type="InterPro" id="IPR024170">
    <property type="entry name" value="Aminoglycoside_N6-AcTrfrase"/>
</dbReference>
<dbReference type="RefSeq" id="WP_004187817.1">
    <property type="nucleotide sequence ID" value="NC_006349.2"/>
</dbReference>
<dbReference type="GeneID" id="93062359"/>
<evidence type="ECO:0000256" key="7">
    <source>
        <dbReference type="ARBA" id="ARBA00029660"/>
    </source>
</evidence>
<dbReference type="Gene3D" id="3.40.630.30">
    <property type="match status" value="1"/>
</dbReference>
<evidence type="ECO:0000256" key="9">
    <source>
        <dbReference type="PIRNR" id="PIRNR000452"/>
    </source>
</evidence>
<dbReference type="PIRSF" id="PIRSF000452">
    <property type="entry name" value="6-N-acetyltransf"/>
    <property type="match status" value="1"/>
</dbReference>
<dbReference type="PROSITE" id="PS51186">
    <property type="entry name" value="GNAT"/>
    <property type="match status" value="1"/>
</dbReference>
<accession>A0A0H2WAZ0</accession>
<dbReference type="InterPro" id="IPR000182">
    <property type="entry name" value="GNAT_dom"/>
</dbReference>
<evidence type="ECO:0000256" key="4">
    <source>
        <dbReference type="ARBA" id="ARBA00022679"/>
    </source>
</evidence>
<keyword evidence="6 9" id="KW-0012">Acyltransferase</keyword>
<organism evidence="11 12">
    <name type="scientific">Burkholderia mallei (strain ATCC 23344)</name>
    <dbReference type="NCBI Taxonomy" id="243160"/>
    <lineage>
        <taxon>Bacteria</taxon>
        <taxon>Pseudomonadati</taxon>
        <taxon>Pseudomonadota</taxon>
        <taxon>Betaproteobacteria</taxon>
        <taxon>Burkholderiales</taxon>
        <taxon>Burkholderiaceae</taxon>
        <taxon>Burkholderia</taxon>
        <taxon>pseudomallei group</taxon>
    </lineage>
</organism>
<evidence type="ECO:0000256" key="2">
    <source>
        <dbReference type="ARBA" id="ARBA00012888"/>
    </source>
</evidence>
<comment type="function">
    <text evidence="9">Catalyzes the transfer of an acetyl group from acetyl-CoA to the 6'-amino group of aminoglycoside molecules conferring resistance to antibiotics containing the purpurosamine ring.</text>
</comment>
<evidence type="ECO:0000259" key="10">
    <source>
        <dbReference type="PROSITE" id="PS51186"/>
    </source>
</evidence>
<dbReference type="EC" id="2.3.1.82" evidence="2 9"/>